<comment type="cofactor">
    <cofactor evidence="1">
        <name>Mg(2+)</name>
        <dbReference type="ChEBI" id="CHEBI:18420"/>
    </cofactor>
</comment>
<dbReference type="InterPro" id="IPR000086">
    <property type="entry name" value="NUDIX_hydrolase_dom"/>
</dbReference>
<dbReference type="AlphaFoldDB" id="A0A3A3Z134"/>
<evidence type="ECO:0000313" key="4">
    <source>
        <dbReference type="EMBL" id="RJK96292.1"/>
    </source>
</evidence>
<keyword evidence="2" id="KW-0378">Hydrolase</keyword>
<evidence type="ECO:0000313" key="5">
    <source>
        <dbReference type="Proteomes" id="UP000265614"/>
    </source>
</evidence>
<organism evidence="4 5">
    <name type="scientific">Vallicoccus soli</name>
    <dbReference type="NCBI Taxonomy" id="2339232"/>
    <lineage>
        <taxon>Bacteria</taxon>
        <taxon>Bacillati</taxon>
        <taxon>Actinomycetota</taxon>
        <taxon>Actinomycetes</taxon>
        <taxon>Motilibacterales</taxon>
        <taxon>Vallicoccaceae</taxon>
        <taxon>Vallicoccus</taxon>
    </lineage>
</organism>
<dbReference type="Proteomes" id="UP000265614">
    <property type="component" value="Unassembled WGS sequence"/>
</dbReference>
<dbReference type="SUPFAM" id="SSF55811">
    <property type="entry name" value="Nudix"/>
    <property type="match status" value="1"/>
</dbReference>
<gene>
    <name evidence="4" type="ORF">D5H78_08510</name>
</gene>
<dbReference type="PANTHER" id="PTHR43046:SF2">
    <property type="entry name" value="8-OXO-DGTP DIPHOSPHATASE-RELATED"/>
    <property type="match status" value="1"/>
</dbReference>
<protein>
    <submittedName>
        <fullName evidence="4">NUDIX domain-containing protein</fullName>
    </submittedName>
</protein>
<evidence type="ECO:0000259" key="3">
    <source>
        <dbReference type="PROSITE" id="PS51462"/>
    </source>
</evidence>
<proteinExistence type="predicted"/>
<dbReference type="InterPro" id="IPR015797">
    <property type="entry name" value="NUDIX_hydrolase-like_dom_sf"/>
</dbReference>
<feature type="domain" description="Nudix hydrolase" evidence="3">
    <location>
        <begin position="19"/>
        <end position="154"/>
    </location>
</feature>
<sequence length="284" mass="29830">MQGDGDGWVQCAQGHRHWGRNGAAGLLLRAPGTEGDVRVLLQHRAEWTHEGGTWGIPGGARDSHETMADAALREAAEEASLPLERVRTGEEHVVDHGGWTYTTVLADADALLPTVLQRESVELRWVAEADVDALPLHPGFAASWPVLRAPAVRLVVDAANVVGSRPDGWWRDRAGATTRLLERLRALSPAVRPGRVVRLPAGALVRVGEVVVVVEGRAAAVEDVAGVEVLRAPGSGDDTVAGAVVAGSAGGLVVVTADRGLRDRLPDGAVAAGPRWLLDLVDAA</sequence>
<dbReference type="Gene3D" id="3.90.79.10">
    <property type="entry name" value="Nucleoside Triphosphate Pyrophosphohydrolase"/>
    <property type="match status" value="1"/>
</dbReference>
<accession>A0A3A3Z134</accession>
<dbReference type="PANTHER" id="PTHR43046">
    <property type="entry name" value="GDP-MANNOSE MANNOSYL HYDROLASE"/>
    <property type="match status" value="1"/>
</dbReference>
<dbReference type="EMBL" id="QZEZ01000003">
    <property type="protein sequence ID" value="RJK96292.1"/>
    <property type="molecule type" value="Genomic_DNA"/>
</dbReference>
<dbReference type="PROSITE" id="PS51462">
    <property type="entry name" value="NUDIX"/>
    <property type="match status" value="1"/>
</dbReference>
<dbReference type="GO" id="GO:0016787">
    <property type="term" value="F:hydrolase activity"/>
    <property type="evidence" value="ECO:0007669"/>
    <property type="project" value="UniProtKB-KW"/>
</dbReference>
<evidence type="ECO:0000256" key="2">
    <source>
        <dbReference type="ARBA" id="ARBA00022801"/>
    </source>
</evidence>
<dbReference type="OrthoDB" id="3404294at2"/>
<dbReference type="CDD" id="cd18877">
    <property type="entry name" value="NUDIX_Hydrolase"/>
    <property type="match status" value="1"/>
</dbReference>
<keyword evidence="5" id="KW-1185">Reference proteome</keyword>
<name>A0A3A3Z134_9ACTN</name>
<reference evidence="4 5" key="1">
    <citation type="submission" date="2018-09" db="EMBL/GenBank/DDBJ databases">
        <title>YIM 75000 draft genome.</title>
        <authorList>
            <person name="Tang S."/>
            <person name="Feng Y."/>
        </authorList>
    </citation>
    <scope>NUCLEOTIDE SEQUENCE [LARGE SCALE GENOMIC DNA]</scope>
    <source>
        <strain evidence="4 5">YIM 75000</strain>
    </source>
</reference>
<dbReference type="Pfam" id="PF00293">
    <property type="entry name" value="NUDIX"/>
    <property type="match status" value="1"/>
</dbReference>
<dbReference type="RefSeq" id="WP_119950023.1">
    <property type="nucleotide sequence ID" value="NZ_QZEZ01000003.1"/>
</dbReference>
<comment type="caution">
    <text evidence="4">The sequence shown here is derived from an EMBL/GenBank/DDBJ whole genome shotgun (WGS) entry which is preliminary data.</text>
</comment>
<evidence type="ECO:0000256" key="1">
    <source>
        <dbReference type="ARBA" id="ARBA00001946"/>
    </source>
</evidence>